<dbReference type="Pfam" id="PF18161">
    <property type="entry name" value="ISP1_C"/>
    <property type="match status" value="1"/>
</dbReference>
<dbReference type="InParanoid" id="A0A0G4FXG7"/>
<evidence type="ECO:0000313" key="4">
    <source>
        <dbReference type="Proteomes" id="UP000041254"/>
    </source>
</evidence>
<dbReference type="AlphaFoldDB" id="A0A0G4FXG7"/>
<evidence type="ECO:0000313" key="3">
    <source>
        <dbReference type="EMBL" id="CEM19692.1"/>
    </source>
</evidence>
<dbReference type="Gene3D" id="2.30.29.30">
    <property type="entry name" value="Pleckstrin-homology domain (PH domain)/Phosphotyrosine-binding domain (PTB)"/>
    <property type="match status" value="1"/>
</dbReference>
<accession>A0A0G4FXG7</accession>
<feature type="domain" description="ISP1 C-terminal" evidence="2">
    <location>
        <begin position="76"/>
        <end position="178"/>
    </location>
</feature>
<proteinExistence type="predicted"/>
<gene>
    <name evidence="3" type="ORF">Vbra_5986</name>
</gene>
<dbReference type="PhylomeDB" id="A0A0G4FXG7"/>
<feature type="region of interest" description="Disordered" evidence="1">
    <location>
        <begin position="1"/>
        <end position="65"/>
    </location>
</feature>
<reference evidence="3 4" key="1">
    <citation type="submission" date="2014-11" db="EMBL/GenBank/DDBJ databases">
        <authorList>
            <person name="Zhu J."/>
            <person name="Qi W."/>
            <person name="Song R."/>
        </authorList>
    </citation>
    <scope>NUCLEOTIDE SEQUENCE [LARGE SCALE GENOMIC DNA]</scope>
</reference>
<name>A0A0G4FXG7_VITBC</name>
<keyword evidence="4" id="KW-1185">Reference proteome</keyword>
<sequence>MGNLSSCCSVEPTDVGQNRDRVFLPPNDTQGNRFGYADNGTAQGSHHATNGMNGSPTGGPGEGAEAAAFTPELEAFQRKLQDGLRVTVILQDGTSLLCTVSLDVDDLTFTISFQEKTRKVAIRDIKALLVSRQLKRVETRASIVDDPRSLAIHLEESGNCIPLRFNSVDEKDLFHDIVMYLRQRARQSH</sequence>
<evidence type="ECO:0000259" key="2">
    <source>
        <dbReference type="Pfam" id="PF18161"/>
    </source>
</evidence>
<organism evidence="3 4">
    <name type="scientific">Vitrella brassicaformis (strain CCMP3155)</name>
    <dbReference type="NCBI Taxonomy" id="1169540"/>
    <lineage>
        <taxon>Eukaryota</taxon>
        <taxon>Sar</taxon>
        <taxon>Alveolata</taxon>
        <taxon>Colpodellida</taxon>
        <taxon>Vitrellaceae</taxon>
        <taxon>Vitrella</taxon>
    </lineage>
</organism>
<feature type="compositionally biased region" description="Polar residues" evidence="1">
    <location>
        <begin position="40"/>
        <end position="55"/>
    </location>
</feature>
<dbReference type="FunCoup" id="A0A0G4FXG7">
    <property type="interactions" value="3"/>
</dbReference>
<evidence type="ECO:0000256" key="1">
    <source>
        <dbReference type="SAM" id="MobiDB-lite"/>
    </source>
</evidence>
<dbReference type="InterPro" id="IPR011993">
    <property type="entry name" value="PH-like_dom_sf"/>
</dbReference>
<dbReference type="OrthoDB" id="328439at2759"/>
<dbReference type="VEuPathDB" id="CryptoDB:Vbra_5986"/>
<dbReference type="Proteomes" id="UP000041254">
    <property type="component" value="Unassembled WGS sequence"/>
</dbReference>
<dbReference type="EMBL" id="CDMY01000519">
    <property type="protein sequence ID" value="CEM19692.1"/>
    <property type="molecule type" value="Genomic_DNA"/>
</dbReference>
<protein>
    <recommendedName>
        <fullName evidence="2">ISP1 C-terminal domain-containing protein</fullName>
    </recommendedName>
</protein>
<dbReference type="InterPro" id="IPR041316">
    <property type="entry name" value="ISP1_C"/>
</dbReference>